<keyword evidence="2" id="KW-0732">Signal</keyword>
<sequence>MSKIFYVLLLVACATLIAYAQEEAPEEQQQKQQCKPVGEFCFENNECCTEICTKQLMTLKYCATERSQASIEEEEEEEKEPQPEPQPEPLEEEEPNNVPSE</sequence>
<proteinExistence type="predicted"/>
<reference evidence="3 4" key="1">
    <citation type="journal article" date="2021" name="J. Hered.">
        <title>A chromosome-level genome assembly of the parasitoid wasp, Cotesia glomerata (Hymenoptera: Braconidae).</title>
        <authorList>
            <person name="Pinto B.J."/>
            <person name="Weis J.J."/>
            <person name="Gamble T."/>
            <person name="Ode P.J."/>
            <person name="Paul R."/>
            <person name="Zaspel J.M."/>
        </authorList>
    </citation>
    <scope>NUCLEOTIDE SEQUENCE [LARGE SCALE GENOMIC DNA]</scope>
    <source>
        <strain evidence="3">CgM1</strain>
    </source>
</reference>
<keyword evidence="4" id="KW-1185">Reference proteome</keyword>
<feature type="signal peptide" evidence="2">
    <location>
        <begin position="1"/>
        <end position="20"/>
    </location>
</feature>
<evidence type="ECO:0000313" key="4">
    <source>
        <dbReference type="Proteomes" id="UP000826195"/>
    </source>
</evidence>
<feature type="region of interest" description="Disordered" evidence="1">
    <location>
        <begin position="67"/>
        <end position="101"/>
    </location>
</feature>
<accession>A0AAV7IJS5</accession>
<protein>
    <submittedName>
        <fullName evidence="3">Uncharacterized protein</fullName>
    </submittedName>
</protein>
<dbReference type="AlphaFoldDB" id="A0AAV7IJS5"/>
<gene>
    <name evidence="3" type="ORF">KQX54_005657</name>
</gene>
<evidence type="ECO:0000313" key="3">
    <source>
        <dbReference type="EMBL" id="KAH0553898.1"/>
    </source>
</evidence>
<dbReference type="EMBL" id="JAHXZJ010001119">
    <property type="protein sequence ID" value="KAH0553898.1"/>
    <property type="molecule type" value="Genomic_DNA"/>
</dbReference>
<comment type="caution">
    <text evidence="3">The sequence shown here is derived from an EMBL/GenBank/DDBJ whole genome shotgun (WGS) entry which is preliminary data.</text>
</comment>
<evidence type="ECO:0000256" key="1">
    <source>
        <dbReference type="SAM" id="MobiDB-lite"/>
    </source>
</evidence>
<organism evidence="3 4">
    <name type="scientific">Cotesia glomerata</name>
    <name type="common">Lepidopteran parasitic wasp</name>
    <name type="synonym">Apanteles glomeratus</name>
    <dbReference type="NCBI Taxonomy" id="32391"/>
    <lineage>
        <taxon>Eukaryota</taxon>
        <taxon>Metazoa</taxon>
        <taxon>Ecdysozoa</taxon>
        <taxon>Arthropoda</taxon>
        <taxon>Hexapoda</taxon>
        <taxon>Insecta</taxon>
        <taxon>Pterygota</taxon>
        <taxon>Neoptera</taxon>
        <taxon>Endopterygota</taxon>
        <taxon>Hymenoptera</taxon>
        <taxon>Apocrita</taxon>
        <taxon>Ichneumonoidea</taxon>
        <taxon>Braconidae</taxon>
        <taxon>Microgastrinae</taxon>
        <taxon>Cotesia</taxon>
    </lineage>
</organism>
<dbReference type="Proteomes" id="UP000826195">
    <property type="component" value="Unassembled WGS sequence"/>
</dbReference>
<feature type="chain" id="PRO_5043417519" evidence="2">
    <location>
        <begin position="21"/>
        <end position="101"/>
    </location>
</feature>
<evidence type="ECO:0000256" key="2">
    <source>
        <dbReference type="SAM" id="SignalP"/>
    </source>
</evidence>
<name>A0AAV7IJS5_COTGL</name>